<dbReference type="InterPro" id="IPR013655">
    <property type="entry name" value="PAS_fold_3"/>
</dbReference>
<dbReference type="Gene3D" id="3.30.450.40">
    <property type="match status" value="1"/>
</dbReference>
<dbReference type="InterPro" id="IPR003018">
    <property type="entry name" value="GAF"/>
</dbReference>
<evidence type="ECO:0000313" key="7">
    <source>
        <dbReference type="EMBL" id="MCW6037522.1"/>
    </source>
</evidence>
<dbReference type="InterPro" id="IPR001610">
    <property type="entry name" value="PAC"/>
</dbReference>
<feature type="domain" description="PAC" evidence="4">
    <location>
        <begin position="439"/>
        <end position="493"/>
    </location>
</feature>
<dbReference type="InterPro" id="IPR013656">
    <property type="entry name" value="PAS_4"/>
</dbReference>
<dbReference type="Pfam" id="PF08447">
    <property type="entry name" value="PAS_3"/>
    <property type="match status" value="1"/>
</dbReference>
<keyword evidence="2" id="KW-0812">Transmembrane</keyword>
<protein>
    <submittedName>
        <fullName evidence="7">EAL domain-containing protein</fullName>
    </submittedName>
</protein>
<dbReference type="InterPro" id="IPR000160">
    <property type="entry name" value="GGDEF_dom"/>
</dbReference>
<dbReference type="PROSITE" id="PS50113">
    <property type="entry name" value="PAC"/>
    <property type="match status" value="4"/>
</dbReference>
<dbReference type="SUPFAM" id="SSF141868">
    <property type="entry name" value="EAL domain-like"/>
    <property type="match status" value="1"/>
</dbReference>
<dbReference type="Proteomes" id="UP001526426">
    <property type="component" value="Unassembled WGS sequence"/>
</dbReference>
<dbReference type="Pfam" id="PF00563">
    <property type="entry name" value="EAL"/>
    <property type="match status" value="1"/>
</dbReference>
<sequence length="1344" mass="153357">MVNQFPCVYPWLGVIIVTILGLMSYGLNRIKSRKLIELICQEYKQKLIEKNMQKDQMERDFQEENERNKTQIKALQEQNYYYQLQYYNLPLPTYTFKRQGKTFVLLEWNEAAKNFPYFYHTEEVGIEARELFSETPVIYQTLLHCANNRSPIQRQITLGEPEEMRQQLRLYLVWIDGDFIMLHIENITQQKQTEQELNIRLRQQSAVTRLGQFGLATSNLSALMDQAVRLVALTLEVKYCKILELLPNHNALLLRAGVGWKEEMVGYATVSASSNSEAGYTLLQHEPVVFQDLALETRFRGSPLLHNHKIISGVSVIIPNREKMYGILGAYSHHGRQFTEDDIRFLQLVSHILATAIERHQQQAQLDLMKRAIDASSNGITIRDAIASNCPIIYVNPSFETLTGYRTEEVIGNPDFVLNGTETDPKIQRELEQARLYGEEYHAVLEQYRQDGSLFWNELYIAPVHDSEGNLTHFIEVQTDITERKQFEEQLRNERDLLNGIMQTSVAAITVVNAQGQITFANQQAQAILGLTFSEGETWTYDDQRWHIVDFDGEPFPSEQLPFNQVMGAGKPVFNVRHAIQFSGGPLKYLSINGSPLKDEQGQIVAIVFSVNDITQQYQAEQEVREREEQFRLTFELAPIGMFISSLDGHLLKVNHALCEVLQYKPSQLLLKNLVELTHPDDRAADAAINQRLLLNEINHYQLEKRYLAQDESIVHALVKVVVVGDGQGIPRYMIGQVVDISDRNRAEEALKESEQRLEGILSSIDDVVWSADARTLHLLYLNAATETVYGRSVNDFLGNPALWLDTIHPDDRPHLIDQFKSLFRLGTTKSEFRIVQPNGTIRWLASRCRVVRDIKGQPLRLDGICSDITERRQAEEQLRHNAFYDSLTDLPNRVLFLDRLWHTIRRAKRRGGYLFAVLFLDLDSFKVINDSLGHTIGDQMLIALARRLESCLRASDTLARLGGDEFTLLLEDIGTREDAIAVAEKILEQIKSPFILGGYEVFTNASIGIAFSHITYENIPLTCSIAAPDYDTPEDLLRDADTAMYRAKAQGKGRYTVFDQNMHQRVLARLTLETDLRRAIERQEFLAYYQPIISLSSGQIVGFETLMRWHPPGQNFVSPAEFIPVAEETGLILPMGQWIFREAAAQLRQWQNKFPQCPPLTMNVNLSGKQIRERDLLDYIDQTLEQLQLDGNCLKLEITESVLMENADSVDEVILALRARNLQLCIDDFGTGYSSLSYLHRFPVSTLKIDRSFVMRMQPNGSNLEIIQAVITLAHTLGINVVAEGIETEIQLRQLQNLGCDYGQGYYFCRPLDAQSAEDFLASCTKSPLSDPIGRRGMNCGQG</sequence>
<evidence type="ECO:0000259" key="3">
    <source>
        <dbReference type="PROSITE" id="PS50112"/>
    </source>
</evidence>
<dbReference type="Gene3D" id="3.20.20.450">
    <property type="entry name" value="EAL domain"/>
    <property type="match status" value="1"/>
</dbReference>
<feature type="coiled-coil region" evidence="1">
    <location>
        <begin position="40"/>
        <end position="78"/>
    </location>
</feature>
<dbReference type="InterPro" id="IPR001633">
    <property type="entry name" value="EAL_dom"/>
</dbReference>
<dbReference type="SUPFAM" id="SSF55073">
    <property type="entry name" value="Nucleotide cyclase"/>
    <property type="match status" value="1"/>
</dbReference>
<dbReference type="CDD" id="cd01948">
    <property type="entry name" value="EAL"/>
    <property type="match status" value="1"/>
</dbReference>
<feature type="domain" description="PAC" evidence="4">
    <location>
        <begin position="829"/>
        <end position="881"/>
    </location>
</feature>
<dbReference type="SMART" id="SM00267">
    <property type="entry name" value="GGDEF"/>
    <property type="match status" value="1"/>
</dbReference>
<dbReference type="InterPro" id="IPR035965">
    <property type="entry name" value="PAS-like_dom_sf"/>
</dbReference>
<dbReference type="Pfam" id="PF08448">
    <property type="entry name" value="PAS_4"/>
    <property type="match status" value="1"/>
</dbReference>
<feature type="domain" description="GGDEF" evidence="6">
    <location>
        <begin position="914"/>
        <end position="1061"/>
    </location>
</feature>
<evidence type="ECO:0000259" key="6">
    <source>
        <dbReference type="PROSITE" id="PS50887"/>
    </source>
</evidence>
<dbReference type="SUPFAM" id="SSF55785">
    <property type="entry name" value="PYP-like sensor domain (PAS domain)"/>
    <property type="match status" value="4"/>
</dbReference>
<dbReference type="EMBL" id="JAIHOM010000075">
    <property type="protein sequence ID" value="MCW6037522.1"/>
    <property type="molecule type" value="Genomic_DNA"/>
</dbReference>
<keyword evidence="8" id="KW-1185">Reference proteome</keyword>
<dbReference type="InterPro" id="IPR029016">
    <property type="entry name" value="GAF-like_dom_sf"/>
</dbReference>
<keyword evidence="2" id="KW-1133">Transmembrane helix</keyword>
<dbReference type="InterPro" id="IPR000700">
    <property type="entry name" value="PAS-assoc_C"/>
</dbReference>
<feature type="domain" description="PAS" evidence="3">
    <location>
        <begin position="365"/>
        <end position="413"/>
    </location>
</feature>
<dbReference type="Pfam" id="PF00989">
    <property type="entry name" value="PAS"/>
    <property type="match status" value="1"/>
</dbReference>
<keyword evidence="1" id="KW-0175">Coiled coil</keyword>
<dbReference type="Pfam" id="PF01590">
    <property type="entry name" value="GAF"/>
    <property type="match status" value="1"/>
</dbReference>
<feature type="domain" description="PAS" evidence="3">
    <location>
        <begin position="754"/>
        <end position="827"/>
    </location>
</feature>
<reference evidence="7 8" key="1">
    <citation type="submission" date="2021-08" db="EMBL/GenBank/DDBJ databases">
        <title>Draft genome sequence of Spirulina subsalsa with high tolerance to salinity and hype-accumulation of phycocyanin.</title>
        <authorList>
            <person name="Pei H."/>
            <person name="Jiang L."/>
        </authorList>
    </citation>
    <scope>NUCLEOTIDE SEQUENCE [LARGE SCALE GENOMIC DNA]</scope>
    <source>
        <strain evidence="7 8">FACHB-351</strain>
    </source>
</reference>
<evidence type="ECO:0000259" key="4">
    <source>
        <dbReference type="PROSITE" id="PS50113"/>
    </source>
</evidence>
<dbReference type="PANTHER" id="PTHR44757">
    <property type="entry name" value="DIGUANYLATE CYCLASE DGCP"/>
    <property type="match status" value="1"/>
</dbReference>
<proteinExistence type="predicted"/>
<feature type="domain" description="PAS" evidence="3">
    <location>
        <begin position="627"/>
        <end position="697"/>
    </location>
</feature>
<dbReference type="InterPro" id="IPR029787">
    <property type="entry name" value="Nucleotide_cyclase"/>
</dbReference>
<comment type="caution">
    <text evidence="7">The sequence shown here is derived from an EMBL/GenBank/DDBJ whole genome shotgun (WGS) entry which is preliminary data.</text>
</comment>
<dbReference type="Gene3D" id="3.30.450.20">
    <property type="entry name" value="PAS domain"/>
    <property type="match status" value="4"/>
</dbReference>
<dbReference type="PROSITE" id="PS50883">
    <property type="entry name" value="EAL"/>
    <property type="match status" value="1"/>
</dbReference>
<accession>A0ABT3L7N7</accession>
<dbReference type="NCBIfam" id="TIGR00254">
    <property type="entry name" value="GGDEF"/>
    <property type="match status" value="1"/>
</dbReference>
<feature type="domain" description="EAL" evidence="5">
    <location>
        <begin position="1070"/>
        <end position="1326"/>
    </location>
</feature>
<keyword evidence="2" id="KW-0472">Membrane</keyword>
<name>A0ABT3L7N7_9CYAN</name>
<dbReference type="SMART" id="SM00091">
    <property type="entry name" value="PAS"/>
    <property type="match status" value="4"/>
</dbReference>
<evidence type="ECO:0000256" key="2">
    <source>
        <dbReference type="SAM" id="Phobius"/>
    </source>
</evidence>
<dbReference type="Pfam" id="PF00990">
    <property type="entry name" value="GGDEF"/>
    <property type="match status" value="1"/>
</dbReference>
<dbReference type="SMART" id="SM00052">
    <property type="entry name" value="EAL"/>
    <property type="match status" value="1"/>
</dbReference>
<dbReference type="RefSeq" id="WP_265265380.1">
    <property type="nucleotide sequence ID" value="NZ_JAIHOM010000075.1"/>
</dbReference>
<dbReference type="SMART" id="SM00065">
    <property type="entry name" value="GAF"/>
    <property type="match status" value="1"/>
</dbReference>
<dbReference type="InterPro" id="IPR043128">
    <property type="entry name" value="Rev_trsase/Diguanyl_cyclase"/>
</dbReference>
<dbReference type="SUPFAM" id="SSF55781">
    <property type="entry name" value="GAF domain-like"/>
    <property type="match status" value="1"/>
</dbReference>
<evidence type="ECO:0000256" key="1">
    <source>
        <dbReference type="SAM" id="Coils"/>
    </source>
</evidence>
<dbReference type="PROSITE" id="PS50887">
    <property type="entry name" value="GGDEF"/>
    <property type="match status" value="1"/>
</dbReference>
<dbReference type="CDD" id="cd00130">
    <property type="entry name" value="PAS"/>
    <property type="match status" value="4"/>
</dbReference>
<evidence type="ECO:0000259" key="5">
    <source>
        <dbReference type="PROSITE" id="PS50883"/>
    </source>
</evidence>
<dbReference type="InterPro" id="IPR013767">
    <property type="entry name" value="PAS_fold"/>
</dbReference>
<feature type="domain" description="PAC" evidence="4">
    <location>
        <begin position="574"/>
        <end position="626"/>
    </location>
</feature>
<gene>
    <name evidence="7" type="ORF">K4A83_14740</name>
</gene>
<dbReference type="InterPro" id="IPR052155">
    <property type="entry name" value="Biofilm_reg_signaling"/>
</dbReference>
<dbReference type="NCBIfam" id="TIGR00229">
    <property type="entry name" value="sensory_box"/>
    <property type="match status" value="3"/>
</dbReference>
<feature type="domain" description="PAS" evidence="3">
    <location>
        <begin position="494"/>
        <end position="535"/>
    </location>
</feature>
<organism evidence="7 8">
    <name type="scientific">Spirulina subsalsa FACHB-351</name>
    <dbReference type="NCBI Taxonomy" id="234711"/>
    <lineage>
        <taxon>Bacteria</taxon>
        <taxon>Bacillati</taxon>
        <taxon>Cyanobacteriota</taxon>
        <taxon>Cyanophyceae</taxon>
        <taxon>Spirulinales</taxon>
        <taxon>Spirulinaceae</taxon>
        <taxon>Spirulina</taxon>
    </lineage>
</organism>
<dbReference type="InterPro" id="IPR000014">
    <property type="entry name" value="PAS"/>
</dbReference>
<dbReference type="CDD" id="cd01949">
    <property type="entry name" value="GGDEF"/>
    <property type="match status" value="1"/>
</dbReference>
<dbReference type="InterPro" id="IPR035919">
    <property type="entry name" value="EAL_sf"/>
</dbReference>
<feature type="transmembrane region" description="Helical" evidence="2">
    <location>
        <begin position="7"/>
        <end position="27"/>
    </location>
</feature>
<feature type="domain" description="PAC" evidence="4">
    <location>
        <begin position="701"/>
        <end position="753"/>
    </location>
</feature>
<evidence type="ECO:0000313" key="8">
    <source>
        <dbReference type="Proteomes" id="UP001526426"/>
    </source>
</evidence>
<dbReference type="PROSITE" id="PS50112">
    <property type="entry name" value="PAS"/>
    <property type="match status" value="4"/>
</dbReference>
<dbReference type="SMART" id="SM00086">
    <property type="entry name" value="PAC"/>
    <property type="match status" value="4"/>
</dbReference>
<dbReference type="Gene3D" id="3.30.70.270">
    <property type="match status" value="1"/>
</dbReference>
<dbReference type="PANTHER" id="PTHR44757:SF2">
    <property type="entry name" value="BIOFILM ARCHITECTURE MAINTENANCE PROTEIN MBAA"/>
    <property type="match status" value="1"/>
</dbReference>
<dbReference type="Pfam" id="PF13426">
    <property type="entry name" value="PAS_9"/>
    <property type="match status" value="1"/>
</dbReference>